<dbReference type="AlphaFoldDB" id="A0A820FNT4"/>
<evidence type="ECO:0000313" key="3">
    <source>
        <dbReference type="Proteomes" id="UP000663868"/>
    </source>
</evidence>
<protein>
    <submittedName>
        <fullName evidence="2">Uncharacterized protein</fullName>
    </submittedName>
</protein>
<dbReference type="Proteomes" id="UP000663860">
    <property type="component" value="Unassembled WGS sequence"/>
</dbReference>
<accession>A0A820FNT4</accession>
<sequence length="116" mass="13834">MQNFSQCLHLVDGRFSQLHTLIVDLAKIPNLKCFFLSSAWKMSPYDELILPLIYQMFNLEKLDLYLAIYVRHTFINENDLKKNILKHMPQLNVFEFHIRSLMSINNQMNLSLKEEM</sequence>
<reference evidence="2" key="1">
    <citation type="submission" date="2021-02" db="EMBL/GenBank/DDBJ databases">
        <authorList>
            <person name="Nowell W R."/>
        </authorList>
    </citation>
    <scope>NUCLEOTIDE SEQUENCE</scope>
</reference>
<dbReference type="Proteomes" id="UP000663868">
    <property type="component" value="Unassembled WGS sequence"/>
</dbReference>
<evidence type="ECO:0000313" key="2">
    <source>
        <dbReference type="EMBL" id="CAF4264654.1"/>
    </source>
</evidence>
<name>A0A820FNT4_9BILA</name>
<evidence type="ECO:0000313" key="1">
    <source>
        <dbReference type="EMBL" id="CAF1501819.1"/>
    </source>
</evidence>
<gene>
    <name evidence="1" type="ORF">IZO911_LOCUS45046</name>
    <name evidence="2" type="ORF">KXQ929_LOCUS43542</name>
</gene>
<comment type="caution">
    <text evidence="2">The sequence shown here is derived from an EMBL/GenBank/DDBJ whole genome shotgun (WGS) entry which is preliminary data.</text>
</comment>
<dbReference type="EMBL" id="CAJNOE010003324">
    <property type="protein sequence ID" value="CAF1501819.1"/>
    <property type="molecule type" value="Genomic_DNA"/>
</dbReference>
<organism evidence="2 3">
    <name type="scientific">Adineta steineri</name>
    <dbReference type="NCBI Taxonomy" id="433720"/>
    <lineage>
        <taxon>Eukaryota</taxon>
        <taxon>Metazoa</taxon>
        <taxon>Spiralia</taxon>
        <taxon>Gnathifera</taxon>
        <taxon>Rotifera</taxon>
        <taxon>Eurotatoria</taxon>
        <taxon>Bdelloidea</taxon>
        <taxon>Adinetida</taxon>
        <taxon>Adinetidae</taxon>
        <taxon>Adineta</taxon>
    </lineage>
</organism>
<proteinExistence type="predicted"/>
<dbReference type="EMBL" id="CAJOBB010011663">
    <property type="protein sequence ID" value="CAF4264654.1"/>
    <property type="molecule type" value="Genomic_DNA"/>
</dbReference>